<name>A0A0D7BHA3_9AGAR</name>
<reference evidence="2 3" key="1">
    <citation type="journal article" date="2015" name="Fungal Genet. Biol.">
        <title>Evolution of novel wood decay mechanisms in Agaricales revealed by the genome sequences of Fistulina hepatica and Cylindrobasidium torrendii.</title>
        <authorList>
            <person name="Floudas D."/>
            <person name="Held B.W."/>
            <person name="Riley R."/>
            <person name="Nagy L.G."/>
            <person name="Koehler G."/>
            <person name="Ransdell A.S."/>
            <person name="Younus H."/>
            <person name="Chow J."/>
            <person name="Chiniquy J."/>
            <person name="Lipzen A."/>
            <person name="Tritt A."/>
            <person name="Sun H."/>
            <person name="Haridas S."/>
            <person name="LaButti K."/>
            <person name="Ohm R.A."/>
            <person name="Kues U."/>
            <person name="Blanchette R.A."/>
            <person name="Grigoriev I.V."/>
            <person name="Minto R.E."/>
            <person name="Hibbett D.S."/>
        </authorList>
    </citation>
    <scope>NUCLEOTIDE SEQUENCE [LARGE SCALE GENOMIC DNA]</scope>
    <source>
        <strain evidence="2 3">FP15055 ss-10</strain>
    </source>
</reference>
<feature type="non-terminal residue" evidence="2">
    <location>
        <position position="199"/>
    </location>
</feature>
<organism evidence="2 3">
    <name type="scientific">Cylindrobasidium torrendii FP15055 ss-10</name>
    <dbReference type="NCBI Taxonomy" id="1314674"/>
    <lineage>
        <taxon>Eukaryota</taxon>
        <taxon>Fungi</taxon>
        <taxon>Dikarya</taxon>
        <taxon>Basidiomycota</taxon>
        <taxon>Agaricomycotina</taxon>
        <taxon>Agaricomycetes</taxon>
        <taxon>Agaricomycetidae</taxon>
        <taxon>Agaricales</taxon>
        <taxon>Marasmiineae</taxon>
        <taxon>Physalacriaceae</taxon>
        <taxon>Cylindrobasidium</taxon>
    </lineage>
</organism>
<dbReference type="OrthoDB" id="2925781at2759"/>
<evidence type="ECO:0000259" key="1">
    <source>
        <dbReference type="Pfam" id="PF24968"/>
    </source>
</evidence>
<evidence type="ECO:0000313" key="2">
    <source>
        <dbReference type="EMBL" id="KIY69499.1"/>
    </source>
</evidence>
<dbReference type="Pfam" id="PF24968">
    <property type="entry name" value="DUF7770"/>
    <property type="match status" value="1"/>
</dbReference>
<dbReference type="AlphaFoldDB" id="A0A0D7BHA3"/>
<protein>
    <recommendedName>
        <fullName evidence="1">DUF7770 domain-containing protein</fullName>
    </recommendedName>
</protein>
<accession>A0A0D7BHA3</accession>
<gene>
    <name evidence="2" type="ORF">CYLTODRAFT_442646</name>
</gene>
<dbReference type="InterPro" id="IPR056672">
    <property type="entry name" value="DUF7770"/>
</dbReference>
<evidence type="ECO:0000313" key="3">
    <source>
        <dbReference type="Proteomes" id="UP000054007"/>
    </source>
</evidence>
<sequence>MNVNAASLAGLREAIQNRPSRVYGWQNDPLIQCEIAEKVISSQVIAVYVHASQTMATVTQGNQTFPVAHFRVFLEIPPTRANTFEDTITESVELNNWAHQGLTTSTSLKHCFYAFSTSRQSVGCERIPMLTRVTVKDVLDYLFTRMRRQYYTLDTVTGSGCRFWCQTVLKDMASMGCIAADAQSNTELLAQKITQTHPG</sequence>
<keyword evidence="3" id="KW-1185">Reference proteome</keyword>
<dbReference type="Proteomes" id="UP000054007">
    <property type="component" value="Unassembled WGS sequence"/>
</dbReference>
<feature type="domain" description="DUF7770" evidence="1">
    <location>
        <begin position="48"/>
        <end position="189"/>
    </location>
</feature>
<proteinExistence type="predicted"/>
<dbReference type="EMBL" id="KN880483">
    <property type="protein sequence ID" value="KIY69499.1"/>
    <property type="molecule type" value="Genomic_DNA"/>
</dbReference>